<feature type="domain" description="Phosphoribosyltransferase" evidence="2">
    <location>
        <begin position="119"/>
        <end position="213"/>
    </location>
</feature>
<dbReference type="Gene3D" id="3.40.50.2020">
    <property type="match status" value="1"/>
</dbReference>
<dbReference type="OrthoDB" id="9779910at2"/>
<evidence type="ECO:0000313" key="3">
    <source>
        <dbReference type="EMBL" id="AZI42003.1"/>
    </source>
</evidence>
<sequence length="215" mass="23017">MDGLRSALRALLPRPCPGCAQPLGSAAGLCRACCAGLHPRLERHSMLSNAVTPHLVVLGEHKAVLRRAARELKYSGHRDLAAVLGQAIASGVPSEWKLRAVSAVPMSGIRQRQRHFNHAEVLARQVAAELGLPYQESLKRTRHTTQQAKLSGEARLSNLIGAFAAQSSGLMVSGKITQTLLLVDDVMTTGATLKACRDALAESGVNQVFYAVITR</sequence>
<dbReference type="PANTHER" id="PTHR47505:SF1">
    <property type="entry name" value="DNA UTILIZATION PROTEIN YHGH"/>
    <property type="match status" value="1"/>
</dbReference>
<dbReference type="AlphaFoldDB" id="A0A3G8YAR2"/>
<evidence type="ECO:0000313" key="4">
    <source>
        <dbReference type="Proteomes" id="UP000276417"/>
    </source>
</evidence>
<evidence type="ECO:0000256" key="1">
    <source>
        <dbReference type="ARBA" id="ARBA00008007"/>
    </source>
</evidence>
<dbReference type="PANTHER" id="PTHR47505">
    <property type="entry name" value="DNA UTILIZATION PROTEIN YHGH"/>
    <property type="match status" value="1"/>
</dbReference>
<dbReference type="Pfam" id="PF00156">
    <property type="entry name" value="Pribosyltran"/>
    <property type="match status" value="1"/>
</dbReference>
<dbReference type="KEGG" id="dph:EHF33_03915"/>
<dbReference type="InterPro" id="IPR051910">
    <property type="entry name" value="ComF/GntX_DNA_util-trans"/>
</dbReference>
<comment type="similarity">
    <text evidence="1">Belongs to the ComF/GntX family.</text>
</comment>
<name>A0A3G8YAR2_9DEIO</name>
<dbReference type="EMBL" id="CP034183">
    <property type="protein sequence ID" value="AZI42003.1"/>
    <property type="molecule type" value="Genomic_DNA"/>
</dbReference>
<reference evidence="3 4" key="1">
    <citation type="submission" date="2018-11" db="EMBL/GenBank/DDBJ databases">
        <title>Deinococcus shelandsis sp. nov., isolated from South Shetland Islands soil of Antarctica.</title>
        <authorList>
            <person name="Tian J."/>
        </authorList>
    </citation>
    <scope>NUCLEOTIDE SEQUENCE [LARGE SCALE GENOMIC DNA]</scope>
    <source>
        <strain evidence="3 4">S14-83T</strain>
    </source>
</reference>
<accession>A0A3G8YAR2</accession>
<gene>
    <name evidence="3" type="ORF">EHF33_03915</name>
</gene>
<proteinExistence type="inferred from homology"/>
<organism evidence="3 4">
    <name type="scientific">Deinococcus psychrotolerans</name>
    <dbReference type="NCBI Taxonomy" id="2489213"/>
    <lineage>
        <taxon>Bacteria</taxon>
        <taxon>Thermotogati</taxon>
        <taxon>Deinococcota</taxon>
        <taxon>Deinococci</taxon>
        <taxon>Deinococcales</taxon>
        <taxon>Deinococcaceae</taxon>
        <taxon>Deinococcus</taxon>
    </lineage>
</organism>
<keyword evidence="4" id="KW-1185">Reference proteome</keyword>
<dbReference type="Proteomes" id="UP000276417">
    <property type="component" value="Chromosome 1"/>
</dbReference>
<dbReference type="SUPFAM" id="SSF53271">
    <property type="entry name" value="PRTase-like"/>
    <property type="match status" value="1"/>
</dbReference>
<dbReference type="CDD" id="cd06223">
    <property type="entry name" value="PRTases_typeI"/>
    <property type="match status" value="1"/>
</dbReference>
<evidence type="ECO:0000259" key="2">
    <source>
        <dbReference type="Pfam" id="PF00156"/>
    </source>
</evidence>
<dbReference type="RefSeq" id="WP_124868076.1">
    <property type="nucleotide sequence ID" value="NZ_CP034183.1"/>
</dbReference>
<protein>
    <submittedName>
        <fullName evidence="3">ComF family protein</fullName>
    </submittedName>
</protein>
<dbReference type="InterPro" id="IPR000836">
    <property type="entry name" value="PRTase_dom"/>
</dbReference>
<dbReference type="InterPro" id="IPR029057">
    <property type="entry name" value="PRTase-like"/>
</dbReference>